<dbReference type="VEuPathDB" id="TrichDB:TVAGG3_0327890"/>
<dbReference type="PANTHER" id="PTHR31598:SF1">
    <property type="entry name" value="DYNEIN REGULATORY COMPLEX PROTEIN 10"/>
    <property type="match status" value="1"/>
</dbReference>
<evidence type="ECO:0000256" key="2">
    <source>
        <dbReference type="ARBA" id="ARBA00004611"/>
    </source>
</evidence>
<comment type="function">
    <text evidence="1">Component of the nexin-dynein regulatory complex (N-DRC), a key regulator of ciliary/flagellar motility which maintains the alignment and integrity of the distal axoneme and regulates microtubule sliding in motile axonemes.</text>
</comment>
<reference evidence="12" key="2">
    <citation type="journal article" date="2007" name="Science">
        <title>Draft genome sequence of the sexually transmitted pathogen Trichomonas vaginalis.</title>
        <authorList>
            <person name="Carlton J.M."/>
            <person name="Hirt R.P."/>
            <person name="Silva J.C."/>
            <person name="Delcher A.L."/>
            <person name="Schatz M."/>
            <person name="Zhao Q."/>
            <person name="Wortman J.R."/>
            <person name="Bidwell S.L."/>
            <person name="Alsmark U.C.M."/>
            <person name="Besteiro S."/>
            <person name="Sicheritz-Ponten T."/>
            <person name="Noel C.J."/>
            <person name="Dacks J.B."/>
            <person name="Foster P.G."/>
            <person name="Simillion C."/>
            <person name="Van de Peer Y."/>
            <person name="Miranda-Saavedra D."/>
            <person name="Barton G.J."/>
            <person name="Westrop G.D."/>
            <person name="Mueller S."/>
            <person name="Dessi D."/>
            <person name="Fiori P.L."/>
            <person name="Ren Q."/>
            <person name="Paulsen I."/>
            <person name="Zhang H."/>
            <person name="Bastida-Corcuera F.D."/>
            <person name="Simoes-Barbosa A."/>
            <person name="Brown M.T."/>
            <person name="Hayes R.D."/>
            <person name="Mukherjee M."/>
            <person name="Okumura C.Y."/>
            <person name="Schneider R."/>
            <person name="Smith A.J."/>
            <person name="Vanacova S."/>
            <person name="Villalvazo M."/>
            <person name="Haas B.J."/>
            <person name="Pertea M."/>
            <person name="Feldblyum T.V."/>
            <person name="Utterback T.R."/>
            <person name="Shu C.L."/>
            <person name="Osoegawa K."/>
            <person name="de Jong P.J."/>
            <person name="Hrdy I."/>
            <person name="Horvathova L."/>
            <person name="Zubacova Z."/>
            <person name="Dolezal P."/>
            <person name="Malik S.B."/>
            <person name="Logsdon J.M. Jr."/>
            <person name="Henze K."/>
            <person name="Gupta A."/>
            <person name="Wang C.C."/>
            <person name="Dunne R.L."/>
            <person name="Upcroft J.A."/>
            <person name="Upcroft P."/>
            <person name="White O."/>
            <person name="Salzberg S.L."/>
            <person name="Tang P."/>
            <person name="Chiu C.-H."/>
            <person name="Lee Y.-S."/>
            <person name="Embley T.M."/>
            <person name="Coombs G.H."/>
            <person name="Mottram J.C."/>
            <person name="Tachezy J."/>
            <person name="Fraser-Liggett C.M."/>
            <person name="Johnson P.J."/>
        </authorList>
    </citation>
    <scope>NUCLEOTIDE SEQUENCE [LARGE SCALE GENOMIC DNA]</scope>
    <source>
        <strain evidence="12">G3</strain>
    </source>
</reference>
<dbReference type="PANTHER" id="PTHR31598">
    <property type="entry name" value="IQ DOMAIN-CONTAINING PROTEIN D"/>
    <property type="match status" value="1"/>
</dbReference>
<dbReference type="InParanoid" id="A2FWF1"/>
<evidence type="ECO:0000256" key="5">
    <source>
        <dbReference type="ARBA" id="ARBA00022490"/>
    </source>
</evidence>
<feature type="compositionally biased region" description="Basic residues" evidence="11">
    <location>
        <begin position="368"/>
        <end position="382"/>
    </location>
</feature>
<dbReference type="EMBL" id="DS114083">
    <property type="protein sequence ID" value="EAX90778.1"/>
    <property type="molecule type" value="Genomic_DNA"/>
</dbReference>
<keyword evidence="13" id="KW-1185">Reference proteome</keyword>
<accession>A2FWF1</accession>
<dbReference type="Proteomes" id="UP000001542">
    <property type="component" value="Unassembled WGS sequence"/>
</dbReference>
<dbReference type="VEuPathDB" id="TrichDB:TVAG_380740"/>
<comment type="subcellular location">
    <subcellularLocation>
        <location evidence="2">Cytoplasm</location>
        <location evidence="2">Cytoskeleton</location>
        <location evidence="2">Flagellum axoneme</location>
    </subcellularLocation>
</comment>
<feature type="region of interest" description="Disordered" evidence="11">
    <location>
        <begin position="363"/>
        <end position="382"/>
    </location>
</feature>
<evidence type="ECO:0000256" key="1">
    <source>
        <dbReference type="ARBA" id="ARBA00003029"/>
    </source>
</evidence>
<evidence type="ECO:0000256" key="4">
    <source>
        <dbReference type="ARBA" id="ARBA00021752"/>
    </source>
</evidence>
<evidence type="ECO:0000313" key="12">
    <source>
        <dbReference type="EMBL" id="EAX90778.1"/>
    </source>
</evidence>
<dbReference type="RefSeq" id="XP_001303708.1">
    <property type="nucleotide sequence ID" value="XM_001303707.1"/>
</dbReference>
<dbReference type="OMA" id="VEYNIIM"/>
<keyword evidence="6" id="KW-0282">Flagellum</keyword>
<evidence type="ECO:0000256" key="8">
    <source>
        <dbReference type="ARBA" id="ARBA00023212"/>
    </source>
</evidence>
<evidence type="ECO:0000313" key="13">
    <source>
        <dbReference type="Proteomes" id="UP000001542"/>
    </source>
</evidence>
<feature type="region of interest" description="Disordered" evidence="11">
    <location>
        <begin position="1"/>
        <end position="21"/>
    </location>
</feature>
<dbReference type="SMR" id="A2FWF1"/>
<name>A2FWF1_TRIV3</name>
<keyword evidence="10" id="KW-0175">Coiled coil</keyword>
<keyword evidence="8" id="KW-0206">Cytoskeleton</keyword>
<evidence type="ECO:0000256" key="9">
    <source>
        <dbReference type="ARBA" id="ARBA00023273"/>
    </source>
</evidence>
<evidence type="ECO:0000256" key="7">
    <source>
        <dbReference type="ARBA" id="ARBA00023069"/>
    </source>
</evidence>
<dbReference type="KEGG" id="tva:4748468"/>
<proteinExistence type="inferred from homology"/>
<comment type="similarity">
    <text evidence="3">Belongs to the DRC10 family.</text>
</comment>
<feature type="coiled-coil region" evidence="10">
    <location>
        <begin position="263"/>
        <end position="322"/>
    </location>
</feature>
<evidence type="ECO:0000256" key="3">
    <source>
        <dbReference type="ARBA" id="ARBA00009071"/>
    </source>
</evidence>
<reference evidence="12" key="1">
    <citation type="submission" date="2006-10" db="EMBL/GenBank/DDBJ databases">
        <authorList>
            <person name="Amadeo P."/>
            <person name="Zhao Q."/>
            <person name="Wortman J."/>
            <person name="Fraser-Liggett C."/>
            <person name="Carlton J."/>
        </authorList>
    </citation>
    <scope>NUCLEOTIDE SEQUENCE</scope>
    <source>
        <strain evidence="12">G3</strain>
    </source>
</reference>
<sequence length="382" mass="43324">MTSRASALSTKPKSPSNDAGARISSIESRRILAVLQDTASRVDFSLILSSLDDYLDGKFDAPQEVVAAHNEFITDQKALLSVMTADGDPKPGCQQDFEELREIYKEASRSLIRVLRIHSDYFEPLLAQVTSSGGATVKMTSMFKDLNSMEVLRFSTPVEIEEKQNRLVNDIKLRKKTNKELIDQLKVRDSKTSRERDQLVREKEEQYDAVKQLLMQAKATESSLPVDDAPLEDEKNSEEAIRMKLGAKKEKAGKTQKTDNEEEGKLRRALRKEEEALQNLIQKYDTDMKSLLEQNKESKVTAENLEKELKELQKEVDAINKIRNPMKSDEGAQSQRSLAANKLYQDMISSSLRLQLEIRKFLKTAPRASKKKKGKSGRVSRK</sequence>
<dbReference type="AlphaFoldDB" id="A2FWF1"/>
<keyword evidence="7" id="KW-0969">Cilium</keyword>
<dbReference type="OrthoDB" id="536093at2759"/>
<feature type="compositionally biased region" description="Polar residues" evidence="11">
    <location>
        <begin position="1"/>
        <end position="17"/>
    </location>
</feature>
<keyword evidence="9" id="KW-0966">Cell projection</keyword>
<evidence type="ECO:0000256" key="11">
    <source>
        <dbReference type="SAM" id="MobiDB-lite"/>
    </source>
</evidence>
<dbReference type="InterPro" id="IPR042815">
    <property type="entry name" value="DRC10"/>
</dbReference>
<evidence type="ECO:0000256" key="10">
    <source>
        <dbReference type="SAM" id="Coils"/>
    </source>
</evidence>
<gene>
    <name evidence="12" type="ORF">TVAG_380740</name>
</gene>
<organism evidence="12 13">
    <name type="scientific">Trichomonas vaginalis (strain ATCC PRA-98 / G3)</name>
    <dbReference type="NCBI Taxonomy" id="412133"/>
    <lineage>
        <taxon>Eukaryota</taxon>
        <taxon>Metamonada</taxon>
        <taxon>Parabasalia</taxon>
        <taxon>Trichomonadida</taxon>
        <taxon>Trichomonadidae</taxon>
        <taxon>Trichomonas</taxon>
    </lineage>
</organism>
<evidence type="ECO:0000256" key="6">
    <source>
        <dbReference type="ARBA" id="ARBA00022846"/>
    </source>
</evidence>
<protein>
    <recommendedName>
        <fullName evidence="4">Dynein regulatory complex protein 10</fullName>
    </recommendedName>
</protein>
<keyword evidence="5" id="KW-0963">Cytoplasm</keyword>